<sequence length="299" mass="33278">MGCKLHSCSGMAASINAFVLDQRTVTTLFSCFSPLFGSRTCGRLALSLVGLALVLLWPRNDTLADEIVLASPDYWCPFSCKAGEEKEGFAVDIIRAIFSAAGHRVRLVNENYSRALVNVRTGLYTATPSTFKEEAPGFVFPELPVSRNRYCFFALPDSEWRFEGEASLRNRKTGIIRNYSYGEALDPLIQAHPQWFVVHSGDNLTERMIRRVALGRMDAFVEEENLVSYSLSTQPGLAMKNVGCTRELYAYMAISPANPKAAEYAELFSSGLRALHQSGQLREILARYGIEEWPLPTAP</sequence>
<organism evidence="2 3">
    <name type="scientific">Aestuariirhabdus litorea</name>
    <dbReference type="NCBI Taxonomy" id="2528527"/>
    <lineage>
        <taxon>Bacteria</taxon>
        <taxon>Pseudomonadati</taxon>
        <taxon>Pseudomonadota</taxon>
        <taxon>Gammaproteobacteria</taxon>
        <taxon>Oceanospirillales</taxon>
        <taxon>Aestuariirhabdaceae</taxon>
        <taxon>Aestuariirhabdus</taxon>
    </lineage>
</organism>
<dbReference type="PANTHER" id="PTHR35936">
    <property type="entry name" value="MEMBRANE-BOUND LYTIC MUREIN TRANSGLYCOSYLASE F"/>
    <property type="match status" value="1"/>
</dbReference>
<comment type="caution">
    <text evidence="2">The sequence shown here is derived from an EMBL/GenBank/DDBJ whole genome shotgun (WGS) entry which is preliminary data.</text>
</comment>
<accession>A0A3P3VT81</accession>
<dbReference type="Gene3D" id="3.40.190.10">
    <property type="entry name" value="Periplasmic binding protein-like II"/>
    <property type="match status" value="2"/>
</dbReference>
<reference evidence="2 3" key="1">
    <citation type="submission" date="2018-08" db="EMBL/GenBank/DDBJ databases">
        <authorList>
            <person name="Khan S.A."/>
        </authorList>
    </citation>
    <scope>NUCLEOTIDE SEQUENCE [LARGE SCALE GENOMIC DNA]</scope>
    <source>
        <strain evidence="2 3">GTF-13</strain>
    </source>
</reference>
<dbReference type="SUPFAM" id="SSF53850">
    <property type="entry name" value="Periplasmic binding protein-like II"/>
    <property type="match status" value="1"/>
</dbReference>
<comment type="similarity">
    <text evidence="1">Belongs to the bacterial solute-binding protein 3 family.</text>
</comment>
<evidence type="ECO:0000256" key="1">
    <source>
        <dbReference type="ARBA" id="ARBA00010333"/>
    </source>
</evidence>
<dbReference type="PANTHER" id="PTHR35936:SF25">
    <property type="entry name" value="ABC TRANSPORTER SUBSTRATE-BINDING PROTEIN"/>
    <property type="match status" value="1"/>
</dbReference>
<gene>
    <name evidence="2" type="ORF">D0544_08965</name>
</gene>
<protein>
    <submittedName>
        <fullName evidence="2">Uncharacterized protein</fullName>
    </submittedName>
</protein>
<evidence type="ECO:0000313" key="2">
    <source>
        <dbReference type="EMBL" id="RRJ85178.1"/>
    </source>
</evidence>
<reference evidence="2 3" key="2">
    <citation type="submission" date="2018-12" db="EMBL/GenBank/DDBJ databases">
        <title>Simiduia agarivorans gen. nov., sp. nov., a marine, agarolytic bacterium isolated from shallow coastal water from Keelung, Taiwan.</title>
        <authorList>
            <person name="Shieh W.Y."/>
        </authorList>
    </citation>
    <scope>NUCLEOTIDE SEQUENCE [LARGE SCALE GENOMIC DNA]</scope>
    <source>
        <strain evidence="2 3">GTF-13</strain>
    </source>
</reference>
<keyword evidence="3" id="KW-1185">Reference proteome</keyword>
<dbReference type="EMBL" id="QWEZ01000001">
    <property type="protein sequence ID" value="RRJ85178.1"/>
    <property type="molecule type" value="Genomic_DNA"/>
</dbReference>
<name>A0A3P3VT81_9GAMM</name>
<evidence type="ECO:0000313" key="3">
    <source>
        <dbReference type="Proteomes" id="UP000280792"/>
    </source>
</evidence>
<proteinExistence type="inferred from homology"/>
<dbReference type="Proteomes" id="UP000280792">
    <property type="component" value="Unassembled WGS sequence"/>
</dbReference>
<dbReference type="AlphaFoldDB" id="A0A3P3VT81"/>